<name>A0A9D2KR97_9BACT</name>
<proteinExistence type="predicted"/>
<protein>
    <submittedName>
        <fullName evidence="2">Metal-dependent hydrolase</fullName>
    </submittedName>
</protein>
<dbReference type="PIRSF" id="PIRSF030780">
    <property type="entry name" value="Md_memb_hyd_prd"/>
    <property type="match status" value="1"/>
</dbReference>
<accession>A0A9D2KR97</accession>
<reference evidence="2" key="1">
    <citation type="journal article" date="2021" name="PeerJ">
        <title>Extensive microbial diversity within the chicken gut microbiome revealed by metagenomics and culture.</title>
        <authorList>
            <person name="Gilroy R."/>
            <person name="Ravi A."/>
            <person name="Getino M."/>
            <person name="Pursley I."/>
            <person name="Horton D.L."/>
            <person name="Alikhan N.F."/>
            <person name="Baker D."/>
            <person name="Gharbi K."/>
            <person name="Hall N."/>
            <person name="Watson M."/>
            <person name="Adriaenssens E.M."/>
            <person name="Foster-Nyarko E."/>
            <person name="Jarju S."/>
            <person name="Secka A."/>
            <person name="Antonio M."/>
            <person name="Oren A."/>
            <person name="Chaudhuri R.R."/>
            <person name="La Ragione R."/>
            <person name="Hildebrand F."/>
            <person name="Pallen M.J."/>
        </authorList>
    </citation>
    <scope>NUCLEOTIDE SEQUENCE</scope>
    <source>
        <strain evidence="2">5032</strain>
    </source>
</reference>
<sequence length="166" mass="18453">MKWITHQTAAVGLALVWHLPPAGVLASCLGAVLPDMLDQRAARLTRNPQRTFNRIHRGVTHWFGWWLAIFLLAAWLPVPPHVRAAVLGLGFGGLSHVLLDMLTPGGVPLQPFSRKRRFSLRLCSTGSIGEYVFLAAMLGCFALFLGPRFEDVLHQAQRWAGHALRF</sequence>
<dbReference type="PROSITE" id="PS51257">
    <property type="entry name" value="PROKAR_LIPOPROTEIN"/>
    <property type="match status" value="1"/>
</dbReference>
<keyword evidence="1" id="KW-0812">Transmembrane</keyword>
<feature type="transmembrane region" description="Helical" evidence="1">
    <location>
        <begin position="15"/>
        <end position="37"/>
    </location>
</feature>
<dbReference type="InterPro" id="IPR007404">
    <property type="entry name" value="YdjM-like"/>
</dbReference>
<feature type="transmembrane region" description="Helical" evidence="1">
    <location>
        <begin position="84"/>
        <end position="107"/>
    </location>
</feature>
<evidence type="ECO:0000313" key="2">
    <source>
        <dbReference type="EMBL" id="HJA79828.1"/>
    </source>
</evidence>
<keyword evidence="1" id="KW-0472">Membrane</keyword>
<keyword evidence="2" id="KW-0378">Hydrolase</keyword>
<comment type="caution">
    <text evidence="2">The sequence shown here is derived from an EMBL/GenBank/DDBJ whole genome shotgun (WGS) entry which is preliminary data.</text>
</comment>
<evidence type="ECO:0000313" key="3">
    <source>
        <dbReference type="Proteomes" id="UP000823821"/>
    </source>
</evidence>
<keyword evidence="1" id="KW-1133">Transmembrane helix</keyword>
<organism evidence="2 3">
    <name type="scientific">Candidatus Desulfovibrio intestinavium</name>
    <dbReference type="NCBI Taxonomy" id="2838534"/>
    <lineage>
        <taxon>Bacteria</taxon>
        <taxon>Pseudomonadati</taxon>
        <taxon>Thermodesulfobacteriota</taxon>
        <taxon>Desulfovibrionia</taxon>
        <taxon>Desulfovibrionales</taxon>
        <taxon>Desulfovibrionaceae</taxon>
        <taxon>Desulfovibrio</taxon>
    </lineage>
</organism>
<dbReference type="Proteomes" id="UP000823821">
    <property type="component" value="Unassembled WGS sequence"/>
</dbReference>
<evidence type="ECO:0000256" key="1">
    <source>
        <dbReference type="SAM" id="Phobius"/>
    </source>
</evidence>
<dbReference type="InterPro" id="IPR016956">
    <property type="entry name" value="YdjM"/>
</dbReference>
<feature type="transmembrane region" description="Helical" evidence="1">
    <location>
        <begin position="128"/>
        <end position="146"/>
    </location>
</feature>
<reference evidence="2" key="2">
    <citation type="submission" date="2021-04" db="EMBL/GenBank/DDBJ databases">
        <authorList>
            <person name="Gilroy R."/>
        </authorList>
    </citation>
    <scope>NUCLEOTIDE SEQUENCE</scope>
    <source>
        <strain evidence="2">5032</strain>
    </source>
</reference>
<dbReference type="AlphaFoldDB" id="A0A9D2KR97"/>
<gene>
    <name evidence="2" type="ORF">H9784_09745</name>
</gene>
<dbReference type="GO" id="GO:0016787">
    <property type="term" value="F:hydrolase activity"/>
    <property type="evidence" value="ECO:0007669"/>
    <property type="project" value="UniProtKB-KW"/>
</dbReference>
<feature type="transmembrane region" description="Helical" evidence="1">
    <location>
        <begin position="58"/>
        <end position="78"/>
    </location>
</feature>
<dbReference type="Pfam" id="PF04307">
    <property type="entry name" value="YdjM"/>
    <property type="match status" value="1"/>
</dbReference>
<dbReference type="EMBL" id="DWZD01000051">
    <property type="protein sequence ID" value="HJA79828.1"/>
    <property type="molecule type" value="Genomic_DNA"/>
</dbReference>